<comment type="caution">
    <text evidence="1">The sequence shown here is derived from an EMBL/GenBank/DDBJ whole genome shotgun (WGS) entry which is preliminary data.</text>
</comment>
<proteinExistence type="predicted"/>
<reference evidence="1" key="1">
    <citation type="journal article" date="2020" name="New Phytol.">
        <title>Comparative genomics reveals dynamic genome evolution in host specialist ectomycorrhizal fungi.</title>
        <authorList>
            <person name="Lofgren L.A."/>
            <person name="Nguyen N.H."/>
            <person name="Vilgalys R."/>
            <person name="Ruytinx J."/>
            <person name="Liao H.L."/>
            <person name="Branco S."/>
            <person name="Kuo A."/>
            <person name="LaButti K."/>
            <person name="Lipzen A."/>
            <person name="Andreopoulos W."/>
            <person name="Pangilinan J."/>
            <person name="Riley R."/>
            <person name="Hundley H."/>
            <person name="Na H."/>
            <person name="Barry K."/>
            <person name="Grigoriev I.V."/>
            <person name="Stajich J.E."/>
            <person name="Kennedy P.G."/>
        </authorList>
    </citation>
    <scope>NUCLEOTIDE SEQUENCE</scope>
    <source>
        <strain evidence="1">FC423</strain>
    </source>
</reference>
<evidence type="ECO:0000313" key="2">
    <source>
        <dbReference type="Proteomes" id="UP000823399"/>
    </source>
</evidence>
<organism evidence="1 2">
    <name type="scientific">Suillus discolor</name>
    <dbReference type="NCBI Taxonomy" id="1912936"/>
    <lineage>
        <taxon>Eukaryota</taxon>
        <taxon>Fungi</taxon>
        <taxon>Dikarya</taxon>
        <taxon>Basidiomycota</taxon>
        <taxon>Agaricomycotina</taxon>
        <taxon>Agaricomycetes</taxon>
        <taxon>Agaricomycetidae</taxon>
        <taxon>Boletales</taxon>
        <taxon>Suillineae</taxon>
        <taxon>Suillaceae</taxon>
        <taxon>Suillus</taxon>
    </lineage>
</organism>
<sequence length="189" mass="21960">MTNVWSSSTCYFAEFVVYGFIFSREELQVVPRSKTSSPASVPLSWKCWSPVMTRFSNAQPTRFAPDEIIRPLVERYVASGYSNPEVISRLRTHKETSNFKISLSLLKKRRSEWGLKSTRGQAHNQEHRTCNRIHQRFPKQGSHDMKQTLLQEEQLMVPRTLILQYMNVPSSGCQETPIMFLYRPSLSQI</sequence>
<dbReference type="RefSeq" id="XP_041286906.1">
    <property type="nucleotide sequence ID" value="XM_041440690.1"/>
</dbReference>
<dbReference type="AlphaFoldDB" id="A0A9P7EW53"/>
<evidence type="ECO:0000313" key="1">
    <source>
        <dbReference type="EMBL" id="KAG2092533.1"/>
    </source>
</evidence>
<dbReference type="EMBL" id="JABBWM010000090">
    <property type="protein sequence ID" value="KAG2092533.1"/>
    <property type="molecule type" value="Genomic_DNA"/>
</dbReference>
<name>A0A9P7EW53_9AGAM</name>
<gene>
    <name evidence="1" type="ORF">F5147DRAFT_764160</name>
</gene>
<dbReference type="Proteomes" id="UP000823399">
    <property type="component" value="Unassembled WGS sequence"/>
</dbReference>
<keyword evidence="2" id="KW-1185">Reference proteome</keyword>
<dbReference type="OrthoDB" id="2691381at2759"/>
<protein>
    <recommendedName>
        <fullName evidence="3">Clr5 domain-containing protein</fullName>
    </recommendedName>
</protein>
<accession>A0A9P7EW53</accession>
<dbReference type="GeneID" id="64702949"/>
<evidence type="ECO:0008006" key="3">
    <source>
        <dbReference type="Google" id="ProtNLM"/>
    </source>
</evidence>